<dbReference type="Gene3D" id="6.10.140.2220">
    <property type="match status" value="1"/>
</dbReference>
<evidence type="ECO:0000256" key="1">
    <source>
        <dbReference type="ARBA" id="ARBA00011079"/>
    </source>
</evidence>
<dbReference type="SUPFAM" id="SSF53474">
    <property type="entry name" value="alpha/beta-Hydrolases"/>
    <property type="match status" value="1"/>
</dbReference>
<evidence type="ECO:0000256" key="7">
    <source>
        <dbReference type="ARBA" id="ARBA00022833"/>
    </source>
</evidence>
<dbReference type="Proteomes" id="UP001215151">
    <property type="component" value="Unassembled WGS sequence"/>
</dbReference>
<evidence type="ECO:0000256" key="4">
    <source>
        <dbReference type="ARBA" id="ARBA00022729"/>
    </source>
</evidence>
<dbReference type="Pfam" id="PF01753">
    <property type="entry name" value="zf-MYND"/>
    <property type="match status" value="1"/>
</dbReference>
<dbReference type="PROSITE" id="PS50865">
    <property type="entry name" value="ZF_MYND_2"/>
    <property type="match status" value="1"/>
</dbReference>
<dbReference type="GO" id="GO:0006508">
    <property type="term" value="P:proteolysis"/>
    <property type="evidence" value="ECO:0007669"/>
    <property type="project" value="UniProtKB-KW"/>
</dbReference>
<evidence type="ECO:0000256" key="3">
    <source>
        <dbReference type="ARBA" id="ARBA00022723"/>
    </source>
</evidence>
<dbReference type="Pfam" id="PF05577">
    <property type="entry name" value="Peptidase_S28"/>
    <property type="match status" value="1"/>
</dbReference>
<keyword evidence="3" id="KW-0479">Metal-binding</keyword>
<dbReference type="AlphaFoldDB" id="A0AAD7XCL5"/>
<protein>
    <recommendedName>
        <fullName evidence="11">MYND-type domain-containing protein</fullName>
    </recommendedName>
</protein>
<evidence type="ECO:0000313" key="12">
    <source>
        <dbReference type="EMBL" id="KAJ8480652.1"/>
    </source>
</evidence>
<keyword evidence="5 9" id="KW-0863">Zinc-finger</keyword>
<feature type="domain" description="MYND-type" evidence="11">
    <location>
        <begin position="302"/>
        <end position="375"/>
    </location>
</feature>
<dbReference type="Gene3D" id="3.40.50.1820">
    <property type="entry name" value="alpha/beta hydrolase"/>
    <property type="match status" value="2"/>
</dbReference>
<keyword evidence="13" id="KW-1185">Reference proteome</keyword>
<evidence type="ECO:0000259" key="11">
    <source>
        <dbReference type="PROSITE" id="PS50865"/>
    </source>
</evidence>
<keyword evidence="6" id="KW-0378">Hydrolase</keyword>
<dbReference type="GO" id="GO:0008270">
    <property type="term" value="F:zinc ion binding"/>
    <property type="evidence" value="ECO:0007669"/>
    <property type="project" value="UniProtKB-KW"/>
</dbReference>
<reference evidence="12" key="1">
    <citation type="submission" date="2022-11" db="EMBL/GenBank/DDBJ databases">
        <title>Genome Sequence of Cubamyces cubensis.</title>
        <authorList>
            <person name="Buettner E."/>
        </authorList>
    </citation>
    <scope>NUCLEOTIDE SEQUENCE</scope>
    <source>
        <strain evidence="12">MPL-01</strain>
    </source>
</reference>
<dbReference type="InterPro" id="IPR008758">
    <property type="entry name" value="Peptidase_S28"/>
</dbReference>
<keyword evidence="8" id="KW-0325">Glycoprotein</keyword>
<proteinExistence type="inferred from homology"/>
<organism evidence="12 13">
    <name type="scientific">Trametes cubensis</name>
    <dbReference type="NCBI Taxonomy" id="1111947"/>
    <lineage>
        <taxon>Eukaryota</taxon>
        <taxon>Fungi</taxon>
        <taxon>Dikarya</taxon>
        <taxon>Basidiomycota</taxon>
        <taxon>Agaricomycotina</taxon>
        <taxon>Agaricomycetes</taxon>
        <taxon>Polyporales</taxon>
        <taxon>Polyporaceae</taxon>
        <taxon>Trametes</taxon>
    </lineage>
</organism>
<evidence type="ECO:0000256" key="8">
    <source>
        <dbReference type="ARBA" id="ARBA00023180"/>
    </source>
</evidence>
<dbReference type="GO" id="GO:0070008">
    <property type="term" value="F:serine-type exopeptidase activity"/>
    <property type="evidence" value="ECO:0007669"/>
    <property type="project" value="InterPro"/>
</dbReference>
<evidence type="ECO:0000256" key="2">
    <source>
        <dbReference type="ARBA" id="ARBA00022670"/>
    </source>
</evidence>
<dbReference type="SUPFAM" id="SSF144232">
    <property type="entry name" value="HIT/MYND zinc finger-like"/>
    <property type="match status" value="1"/>
</dbReference>
<keyword evidence="7" id="KW-0862">Zinc</keyword>
<evidence type="ECO:0000256" key="6">
    <source>
        <dbReference type="ARBA" id="ARBA00022801"/>
    </source>
</evidence>
<comment type="similarity">
    <text evidence="1">Belongs to the peptidase S28 family.</text>
</comment>
<keyword evidence="4" id="KW-0732">Signal</keyword>
<dbReference type="PANTHER" id="PTHR11010">
    <property type="entry name" value="PROTEASE S28 PRO-X CARBOXYPEPTIDASE-RELATED"/>
    <property type="match status" value="1"/>
</dbReference>
<dbReference type="PANTHER" id="PTHR11010:SF117">
    <property type="entry name" value="SERINE PROTEASE 16"/>
    <property type="match status" value="1"/>
</dbReference>
<evidence type="ECO:0000256" key="9">
    <source>
        <dbReference type="PROSITE-ProRule" id="PRU00134"/>
    </source>
</evidence>
<dbReference type="GO" id="GO:0008239">
    <property type="term" value="F:dipeptidyl-peptidase activity"/>
    <property type="evidence" value="ECO:0007669"/>
    <property type="project" value="TreeGrafter"/>
</dbReference>
<evidence type="ECO:0000256" key="10">
    <source>
        <dbReference type="SAM" id="MobiDB-lite"/>
    </source>
</evidence>
<gene>
    <name evidence="12" type="ORF">ONZ51_g6499</name>
</gene>
<feature type="compositionally biased region" description="Low complexity" evidence="10">
    <location>
        <begin position="316"/>
        <end position="331"/>
    </location>
</feature>
<keyword evidence="2" id="KW-0645">Protease</keyword>
<accession>A0AAD7XCL5</accession>
<evidence type="ECO:0000256" key="5">
    <source>
        <dbReference type="ARBA" id="ARBA00022771"/>
    </source>
</evidence>
<sequence>MPGRHYSKFTPPSLSMSELVCQKLDNDATDMLIDKWLERPHRPDSYYDWFQRVRERKHAANANARREQILLWNKGVFVPENIFTRTVDTGRLIPLDRTWVTHVYHHRSMKRLTMMPVIFSMLPELMLLRGMHDRGCDDIYVIVTDLKRHEMDQVSEYFQYVCQHTSSGDCKPSVERKINHDYIQLNNTLDRNRRTPCFPQIDLTLRAILYEKRPPFIVLFSHQTMSYSQILFANPHFVPAQEVYYDFPSGCPNPGCTDNCCELIRFPKQGADTAAVLCTKKKVRYRYGRRARPKEMCNWIDCDVCFSDEAPVGGAAAVEGSSEGSSDGSEASVDDHGGARTHANFAGLICSRCKLVKYCSPEHQRLDWEEHRRIFDTSTLFMASIYGLADSTVVLPLCSYGHVTDANSEVRAAEPRQFPRRLRVLVALLSLYSVSAICSGIDQIRLLGPQAVNLWRLEAARKTAAGSVPSALGSQEALLVEQPSGGDYSWDELNVDDDTDDVDRGLEYKYPEQWFTQPLDHFLSENASEPRHTFRQRYWISTRNYRPGPRAPVIVLDGGETSGVDRLPFLDTGIVDILTRATGGVGVILEHRYYGSSVPVQNFTTDSLRWLNNAQAAADSANFMAKVQFPGIQEDLTAPGHPWIYYGGSYAGARAAHMRVLYPELVYGAIASSGVIHASIENWEYMEIIRRAADPTCSRNLQHSIELIDALLDISITRKPLKALFGLAGLEHDEDFVSLLESPLGAWQAKVWDPEVGSTRFDEFCDALNQPFEHGGDAEVAFDDDTGLLKVDENLSVPVSVYNYAKWIRKNYVSQCSGEWISRQCFGTFDDAKFQETTLDQTWRLWLFQVCTEWGYFSTAPPADHPRIVSRRLTLEYESKTCKQAFPPGEHVVVPHLPNVTVVNALGDYDIEADRLAIIDGEVDPWRPVTPHSEYARDREDTLLRPFKLIPNAVHHYDEYGRRNSSEEPPEIQKIHKEMINFVVSWLWSWKPSNVSST</sequence>
<dbReference type="InterPro" id="IPR002893">
    <property type="entry name" value="Znf_MYND"/>
</dbReference>
<name>A0AAD7XCL5_9APHY</name>
<evidence type="ECO:0000313" key="13">
    <source>
        <dbReference type="Proteomes" id="UP001215151"/>
    </source>
</evidence>
<feature type="region of interest" description="Disordered" evidence="10">
    <location>
        <begin position="316"/>
        <end position="336"/>
    </location>
</feature>
<comment type="caution">
    <text evidence="12">The sequence shown here is derived from an EMBL/GenBank/DDBJ whole genome shotgun (WGS) entry which is preliminary data.</text>
</comment>
<dbReference type="InterPro" id="IPR029058">
    <property type="entry name" value="AB_hydrolase_fold"/>
</dbReference>
<dbReference type="EMBL" id="JAPEVG010000157">
    <property type="protein sequence ID" value="KAJ8480652.1"/>
    <property type="molecule type" value="Genomic_DNA"/>
</dbReference>